<evidence type="ECO:0000313" key="2">
    <source>
        <dbReference type="Proteomes" id="UP000192656"/>
    </source>
</evidence>
<protein>
    <submittedName>
        <fullName evidence="1">Uncharacterized protein</fullName>
    </submittedName>
</protein>
<gene>
    <name evidence="1" type="ORF">SAMN06297251_110108</name>
</gene>
<sequence>MMHSIVSRPYFMAMAVARRNAAMKPAQADRVVVVRGPASMPRVLTFPLADRGDDPILARALLRPAENETLKAATVRVSAEP</sequence>
<dbReference type="STRING" id="937218.SAMN06297251_110108"/>
<keyword evidence="2" id="KW-1185">Reference proteome</keyword>
<evidence type="ECO:0000313" key="1">
    <source>
        <dbReference type="EMBL" id="SMC85034.1"/>
    </source>
</evidence>
<reference evidence="1 2" key="1">
    <citation type="submission" date="2017-04" db="EMBL/GenBank/DDBJ databases">
        <authorList>
            <person name="Afonso C.L."/>
            <person name="Miller P.J."/>
            <person name="Scott M.A."/>
            <person name="Spackman E."/>
            <person name="Goraichik I."/>
            <person name="Dimitrov K.M."/>
            <person name="Suarez D.L."/>
            <person name="Swayne D.E."/>
        </authorList>
    </citation>
    <scope>NUCLEOTIDE SEQUENCE [LARGE SCALE GENOMIC DNA]</scope>
    <source>
        <strain evidence="1 2">CGMCC 1.10972</strain>
    </source>
</reference>
<organism evidence="1 2">
    <name type="scientific">Fulvimarina manganoxydans</name>
    <dbReference type="NCBI Taxonomy" id="937218"/>
    <lineage>
        <taxon>Bacteria</taxon>
        <taxon>Pseudomonadati</taxon>
        <taxon>Pseudomonadota</taxon>
        <taxon>Alphaproteobacteria</taxon>
        <taxon>Hyphomicrobiales</taxon>
        <taxon>Aurantimonadaceae</taxon>
        <taxon>Fulvimarina</taxon>
    </lineage>
</organism>
<name>A0A1W2CJ82_9HYPH</name>
<accession>A0A1W2CJ82</accession>
<dbReference type="EMBL" id="FWXR01000010">
    <property type="protein sequence ID" value="SMC85034.1"/>
    <property type="molecule type" value="Genomic_DNA"/>
</dbReference>
<proteinExistence type="predicted"/>
<dbReference type="AlphaFoldDB" id="A0A1W2CJ82"/>
<dbReference type="Proteomes" id="UP000192656">
    <property type="component" value="Unassembled WGS sequence"/>
</dbReference>